<dbReference type="InterPro" id="IPR010280">
    <property type="entry name" value="U5_MeTrfase_fam"/>
</dbReference>
<dbReference type="CDD" id="cd02440">
    <property type="entry name" value="AdoMet_MTases"/>
    <property type="match status" value="1"/>
</dbReference>
<dbReference type="InterPro" id="IPR030391">
    <property type="entry name" value="MeTrfase_TrmA_CS"/>
</dbReference>
<evidence type="ECO:0000313" key="7">
    <source>
        <dbReference type="Proteomes" id="UP000195305"/>
    </source>
</evidence>
<evidence type="ECO:0000256" key="3">
    <source>
        <dbReference type="ARBA" id="ARBA00022691"/>
    </source>
</evidence>
<dbReference type="InterPro" id="IPR029063">
    <property type="entry name" value="SAM-dependent_MTases_sf"/>
</dbReference>
<keyword evidence="3 4" id="KW-0949">S-adenosyl-L-methionine</keyword>
<evidence type="ECO:0000313" key="6">
    <source>
        <dbReference type="EMBL" id="OUQ34667.1"/>
    </source>
</evidence>
<evidence type="ECO:0000256" key="2">
    <source>
        <dbReference type="ARBA" id="ARBA00022679"/>
    </source>
</evidence>
<dbReference type="PROSITE" id="PS01231">
    <property type="entry name" value="TRMA_2"/>
    <property type="match status" value="1"/>
</dbReference>
<keyword evidence="7" id="KW-1185">Reference proteome</keyword>
<gene>
    <name evidence="6" type="ORF">B5E75_05895</name>
</gene>
<accession>A0A1Y4SXJ8</accession>
<comment type="similarity">
    <text evidence="4">Belongs to the class I-like SAM-binding methyltransferase superfamily. RNA M5U methyltransferase family.</text>
</comment>
<dbReference type="EMBL" id="NFLJ01000014">
    <property type="protein sequence ID" value="OUQ34667.1"/>
    <property type="molecule type" value="Genomic_DNA"/>
</dbReference>
<reference evidence="6 7" key="1">
    <citation type="journal article" date="2018" name="BMC Genomics">
        <title>Whole genome sequencing and function prediction of 133 gut anaerobes isolated from chicken caecum in pure cultures.</title>
        <authorList>
            <person name="Medvecky M."/>
            <person name="Cejkova D."/>
            <person name="Polansky O."/>
            <person name="Karasova D."/>
            <person name="Kubasova T."/>
            <person name="Cizek A."/>
            <person name="Rychlik I."/>
        </authorList>
    </citation>
    <scope>NUCLEOTIDE SEQUENCE [LARGE SCALE GENOMIC DNA]</scope>
    <source>
        <strain evidence="6 7">An13</strain>
    </source>
</reference>
<dbReference type="SUPFAM" id="SSF50249">
    <property type="entry name" value="Nucleic acid-binding proteins"/>
    <property type="match status" value="1"/>
</dbReference>
<evidence type="ECO:0000256" key="4">
    <source>
        <dbReference type="PROSITE-ProRule" id="PRU01024"/>
    </source>
</evidence>
<evidence type="ECO:0000256" key="5">
    <source>
        <dbReference type="PROSITE-ProRule" id="PRU10015"/>
    </source>
</evidence>
<feature type="binding site" evidence="4">
    <location>
        <position position="331"/>
    </location>
    <ligand>
        <name>S-adenosyl-L-methionine</name>
        <dbReference type="ChEBI" id="CHEBI:59789"/>
    </ligand>
</feature>
<dbReference type="GO" id="GO:0070475">
    <property type="term" value="P:rRNA base methylation"/>
    <property type="evidence" value="ECO:0007669"/>
    <property type="project" value="TreeGrafter"/>
</dbReference>
<dbReference type="AlphaFoldDB" id="A0A1Y4SXJ8"/>
<dbReference type="FunFam" id="3.40.50.150:FF:000009">
    <property type="entry name" value="23S rRNA (Uracil(1939)-C(5))-methyltransferase RlmD"/>
    <property type="match status" value="1"/>
</dbReference>
<sequence>MQKNEYIKAKCVDYTHDGLGIVKHEGLPVFVKNMLIDEVGKVKIIKVLKRYAVGRLIELEQSSPFRQEARCPLFKQCGGCHLQHLSPLAQQQFKTKRVQDTLAKIGHCDTQVEPCLMMQEGWFYRNKVQVPVGERNGHLITGFYKQHSNDIVAMDQCFIQNELSNQLIPYTRKLLEEVGEKPFDKVTHQGNIKHILVKYGYYTNQAMLVLITYQRSLCQKDYLVQQLKKRFPQLQTIIQNYNPRHDNVILGEEEMILDGKGYIEDRLLGHTYRISLKSFYQINPQQVEVLYQKAIEFAQLKPTDIVIDAYCGIGTISLSLAQYVKKVYGVEIVEQAIEDAKDNAKRNGVDNIEFYCQDAGEFMVSFAKSHQHVDVVVVDPPRKGCSTLFLNQLLTLSPDKIVYISCDVATQARDIDILQQHDYHVKKCQPVDMFPQSFHIETVVLLSKLKTKKHIDIELHTDELDLTSSESKATYQEIKQYVLDKYGFKVSTLNIAQTKQECGIKERDNYNKPKMENSKQPNCPKEKEDAIKDAFRYFQMI</sequence>
<feature type="active site" description="Nucleophile" evidence="4">
    <location>
        <position position="406"/>
    </location>
</feature>
<keyword evidence="1 4" id="KW-0489">Methyltransferase</keyword>
<dbReference type="PROSITE" id="PS01230">
    <property type="entry name" value="TRMA_1"/>
    <property type="match status" value="1"/>
</dbReference>
<dbReference type="Gene3D" id="2.40.50.140">
    <property type="entry name" value="Nucleic acid-binding proteins"/>
    <property type="match status" value="1"/>
</dbReference>
<dbReference type="InterPro" id="IPR030390">
    <property type="entry name" value="MeTrfase_TrmA_AS"/>
</dbReference>
<dbReference type="PROSITE" id="PS51687">
    <property type="entry name" value="SAM_MT_RNA_M5U"/>
    <property type="match status" value="1"/>
</dbReference>
<dbReference type="GO" id="GO:0070041">
    <property type="term" value="F:rRNA (uridine-C5-)-methyltransferase activity"/>
    <property type="evidence" value="ECO:0007669"/>
    <property type="project" value="TreeGrafter"/>
</dbReference>
<feature type="active site" evidence="5">
    <location>
        <position position="406"/>
    </location>
</feature>
<name>A0A1Y4SXJ8_9FIRM</name>
<dbReference type="InterPro" id="IPR012340">
    <property type="entry name" value="NA-bd_OB-fold"/>
</dbReference>
<dbReference type="FunFam" id="2.40.50.1070:FF:000003">
    <property type="entry name" value="23S rRNA (Uracil-5-)-methyltransferase RumA"/>
    <property type="match status" value="1"/>
</dbReference>
<evidence type="ECO:0000256" key="1">
    <source>
        <dbReference type="ARBA" id="ARBA00022603"/>
    </source>
</evidence>
<dbReference type="SUPFAM" id="SSF53335">
    <property type="entry name" value="S-adenosyl-L-methionine-dependent methyltransferases"/>
    <property type="match status" value="1"/>
</dbReference>
<dbReference type="RefSeq" id="WP_087357846.1">
    <property type="nucleotide sequence ID" value="NZ_NFLJ01000014.1"/>
</dbReference>
<dbReference type="Proteomes" id="UP000195305">
    <property type="component" value="Unassembled WGS sequence"/>
</dbReference>
<dbReference type="PANTHER" id="PTHR11061">
    <property type="entry name" value="RNA M5U METHYLTRANSFERASE"/>
    <property type="match status" value="1"/>
</dbReference>
<dbReference type="Gene3D" id="2.40.50.1070">
    <property type="match status" value="1"/>
</dbReference>
<protein>
    <submittedName>
        <fullName evidence="6">23S rRNA (Uracil(1939)-C(5))-methyltransferase RlmD</fullName>
    </submittedName>
</protein>
<keyword evidence="2 4" id="KW-0808">Transferase</keyword>
<dbReference type="Gene3D" id="3.40.50.150">
    <property type="entry name" value="Vaccinia Virus protein VP39"/>
    <property type="match status" value="1"/>
</dbReference>
<dbReference type="PANTHER" id="PTHR11061:SF30">
    <property type="entry name" value="TRNA (URACIL(54)-C(5))-METHYLTRANSFERASE"/>
    <property type="match status" value="1"/>
</dbReference>
<feature type="binding site" evidence="4">
    <location>
        <position position="281"/>
    </location>
    <ligand>
        <name>S-adenosyl-L-methionine</name>
        <dbReference type="ChEBI" id="CHEBI:59789"/>
    </ligand>
</feature>
<dbReference type="NCBIfam" id="TIGR00479">
    <property type="entry name" value="rumA"/>
    <property type="match status" value="1"/>
</dbReference>
<organism evidence="6 7">
    <name type="scientific">Massilimicrobiota timonensis</name>
    <dbReference type="NCBI Taxonomy" id="1776392"/>
    <lineage>
        <taxon>Bacteria</taxon>
        <taxon>Bacillati</taxon>
        <taxon>Bacillota</taxon>
        <taxon>Erysipelotrichia</taxon>
        <taxon>Erysipelotrichales</taxon>
        <taxon>Erysipelotrichaceae</taxon>
        <taxon>Massilimicrobiota</taxon>
    </lineage>
</organism>
<feature type="binding site" evidence="4">
    <location>
        <position position="379"/>
    </location>
    <ligand>
        <name>S-adenosyl-L-methionine</name>
        <dbReference type="ChEBI" id="CHEBI:59789"/>
    </ligand>
</feature>
<proteinExistence type="inferred from homology"/>
<dbReference type="Pfam" id="PF05958">
    <property type="entry name" value="tRNA_U5-meth_tr"/>
    <property type="match status" value="1"/>
</dbReference>
<comment type="caution">
    <text evidence="6">The sequence shown here is derived from an EMBL/GenBank/DDBJ whole genome shotgun (WGS) entry which is preliminary data.</text>
</comment>
<feature type="binding site" evidence="4">
    <location>
        <position position="310"/>
    </location>
    <ligand>
        <name>S-adenosyl-L-methionine</name>
        <dbReference type="ChEBI" id="CHEBI:59789"/>
    </ligand>
</feature>
<dbReference type="OrthoDB" id="9804590at2"/>